<keyword evidence="2" id="KW-1133">Transmembrane helix</keyword>
<protein>
    <submittedName>
        <fullName evidence="3">Uncharacterized protein</fullName>
    </submittedName>
</protein>
<evidence type="ECO:0000313" key="3">
    <source>
        <dbReference type="EMBL" id="KAI5076448.1"/>
    </source>
</evidence>
<comment type="caution">
    <text evidence="3">The sequence shown here is derived from an EMBL/GenBank/DDBJ whole genome shotgun (WGS) entry which is preliminary data.</text>
</comment>
<feature type="transmembrane region" description="Helical" evidence="2">
    <location>
        <begin position="367"/>
        <end position="390"/>
    </location>
</feature>
<keyword evidence="2" id="KW-0472">Membrane</keyword>
<dbReference type="EMBL" id="JABFUD020000008">
    <property type="protein sequence ID" value="KAI5076448.1"/>
    <property type="molecule type" value="Genomic_DNA"/>
</dbReference>
<organism evidence="3 4">
    <name type="scientific">Adiantum capillus-veneris</name>
    <name type="common">Maidenhair fern</name>
    <dbReference type="NCBI Taxonomy" id="13818"/>
    <lineage>
        <taxon>Eukaryota</taxon>
        <taxon>Viridiplantae</taxon>
        <taxon>Streptophyta</taxon>
        <taxon>Embryophyta</taxon>
        <taxon>Tracheophyta</taxon>
        <taxon>Polypodiopsida</taxon>
        <taxon>Polypodiidae</taxon>
        <taxon>Polypodiales</taxon>
        <taxon>Pteridineae</taxon>
        <taxon>Pteridaceae</taxon>
        <taxon>Vittarioideae</taxon>
        <taxon>Adiantum</taxon>
    </lineage>
</organism>
<evidence type="ECO:0000256" key="1">
    <source>
        <dbReference type="SAM" id="MobiDB-lite"/>
    </source>
</evidence>
<evidence type="ECO:0000313" key="4">
    <source>
        <dbReference type="Proteomes" id="UP000886520"/>
    </source>
</evidence>
<evidence type="ECO:0000256" key="2">
    <source>
        <dbReference type="SAM" id="Phobius"/>
    </source>
</evidence>
<name>A0A9D4ZI45_ADICA</name>
<dbReference type="OrthoDB" id="1923043at2759"/>
<reference evidence="3" key="1">
    <citation type="submission" date="2021-01" db="EMBL/GenBank/DDBJ databases">
        <title>Adiantum capillus-veneris genome.</title>
        <authorList>
            <person name="Fang Y."/>
            <person name="Liao Q."/>
        </authorList>
    </citation>
    <scope>NUCLEOTIDE SEQUENCE</scope>
    <source>
        <strain evidence="3">H3</strain>
        <tissue evidence="3">Leaf</tissue>
    </source>
</reference>
<proteinExistence type="predicted"/>
<dbReference type="Proteomes" id="UP000886520">
    <property type="component" value="Chromosome 8"/>
</dbReference>
<feature type="region of interest" description="Disordered" evidence="1">
    <location>
        <begin position="66"/>
        <end position="85"/>
    </location>
</feature>
<feature type="region of interest" description="Disordered" evidence="1">
    <location>
        <begin position="1"/>
        <end position="60"/>
    </location>
</feature>
<feature type="compositionally biased region" description="Polar residues" evidence="1">
    <location>
        <begin position="16"/>
        <end position="34"/>
    </location>
</feature>
<dbReference type="AlphaFoldDB" id="A0A9D4ZI45"/>
<dbReference type="PANTHER" id="PTHR35490:SF2">
    <property type="entry name" value="BACTERIOPHAGE N4 ADSORPTION B PROTEIN"/>
    <property type="match status" value="1"/>
</dbReference>
<gene>
    <name evidence="3" type="ORF">GOP47_0008513</name>
</gene>
<keyword evidence="2" id="KW-0812">Transmembrane</keyword>
<keyword evidence="4" id="KW-1185">Reference proteome</keyword>
<dbReference type="PANTHER" id="PTHR35490">
    <property type="entry name" value="BACTERIOPHAGE N4 ADSORPTION B PROTEIN"/>
    <property type="match status" value="1"/>
</dbReference>
<sequence>MPSLSLTSLDRLIETASPSSTSQAGPSFDRSTPFSFYPPLYATPPQQRPPSPTAFSPSPYVLNFKRRVPVQQPQTGGKESKAELIAESPLQQQCYRMDGTQEKDMALPPPKLTKAEEAISSDRGSRRKGHKALTENEVFDMELEKREASAYRGRGIAKENMQLCDSPPVSLGHGNGDDLTAPSSSRSFAAIEEVEFFDAADSVFSESASEDDVYSISIKNGRYLVGGSARTASRLEEEMAKRIKAEENVVLWQRRWNEMAKRCATAGVSLPFEIDSVLGSQSDSAADVLDQELVVARLVGEAIARAVARAEKEEELEAVLGAKNREISRLWDKLQYVELVNREMSQRNQEVTESTQRRKRRRRRRRGLALSGFCAAICIGSAGLLCYKYIPWEQVKGWADSLLKSPASENEST</sequence>
<accession>A0A9D4ZI45</accession>